<sequence length="264" mass="30145">MTTLSAIQRQMQAYLLTKDADFTGHALQDVIVSTPTVSASTRARIYKEAYQMRLLDALSNNFPCLKRYLGEDAFARFGSEYSAKYPSSNRSIRWFGHQFAHFLAGHLHDEYGMVAELAEFEWAMALAFDAEDASAVTLDEMALIPPEHWENLRFKTHPSLQTLALSWNVPALWEALNQEEAPPAASKNDTQCWLLWRQAYCNRFYLMTPDETWAMSALQQGQAFGEICLGLCQWHGEDEVGLRAANLLQKWVQSQMIVNFSFKE</sequence>
<dbReference type="Gene3D" id="1.10.150.690">
    <property type="entry name" value="DUF2063"/>
    <property type="match status" value="1"/>
</dbReference>
<comment type="caution">
    <text evidence="2">The sequence shown here is derived from an EMBL/GenBank/DDBJ whole genome shotgun (WGS) entry which is preliminary data.</text>
</comment>
<evidence type="ECO:0000313" key="2">
    <source>
        <dbReference type="EMBL" id="KTD49378.1"/>
    </source>
</evidence>
<organism evidence="2 3">
    <name type="scientific">Legionella rubrilucens</name>
    <dbReference type="NCBI Taxonomy" id="458"/>
    <lineage>
        <taxon>Bacteria</taxon>
        <taxon>Pseudomonadati</taxon>
        <taxon>Pseudomonadota</taxon>
        <taxon>Gammaproteobacteria</taxon>
        <taxon>Legionellales</taxon>
        <taxon>Legionellaceae</taxon>
        <taxon>Legionella</taxon>
    </lineage>
</organism>
<feature type="domain" description="Putative DNA-binding" evidence="1">
    <location>
        <begin position="7"/>
        <end position="103"/>
    </location>
</feature>
<evidence type="ECO:0000313" key="3">
    <source>
        <dbReference type="Proteomes" id="UP000054608"/>
    </source>
</evidence>
<proteinExistence type="predicted"/>
<dbReference type="AlphaFoldDB" id="A0A0W0XY94"/>
<dbReference type="EMBL" id="LNYT01000006">
    <property type="protein sequence ID" value="KTD49378.1"/>
    <property type="molecule type" value="Genomic_DNA"/>
</dbReference>
<accession>A0A0W0XY94</accession>
<dbReference type="PATRIC" id="fig|458.5.peg.494"/>
<dbReference type="InterPro" id="IPR044922">
    <property type="entry name" value="DUF2063_N_sf"/>
</dbReference>
<name>A0A0W0XY94_9GAMM</name>
<dbReference type="InterPro" id="IPR018640">
    <property type="entry name" value="DUF2063"/>
</dbReference>
<dbReference type="Proteomes" id="UP000054608">
    <property type="component" value="Unassembled WGS sequence"/>
</dbReference>
<reference evidence="2 3" key="1">
    <citation type="submission" date="2015-11" db="EMBL/GenBank/DDBJ databases">
        <title>Genomic analysis of 38 Legionella species identifies large and diverse effector repertoires.</title>
        <authorList>
            <person name="Burstein D."/>
            <person name="Amaro F."/>
            <person name="Zusman T."/>
            <person name="Lifshitz Z."/>
            <person name="Cohen O."/>
            <person name="Gilbert J.A."/>
            <person name="Pupko T."/>
            <person name="Shuman H.A."/>
            <person name="Segal G."/>
        </authorList>
    </citation>
    <scope>NUCLEOTIDE SEQUENCE [LARGE SCALE GENOMIC DNA]</scope>
    <source>
        <strain evidence="2 3">WA-270A-C2</strain>
    </source>
</reference>
<protein>
    <recommendedName>
        <fullName evidence="1">Putative DNA-binding domain-containing protein</fullName>
    </recommendedName>
</protein>
<dbReference type="OrthoDB" id="343356at2"/>
<dbReference type="Pfam" id="PF09836">
    <property type="entry name" value="DUF2063"/>
    <property type="match status" value="1"/>
</dbReference>
<dbReference type="RefSeq" id="WP_058530610.1">
    <property type="nucleotide sequence ID" value="NZ_CAAAIN010000003.1"/>
</dbReference>
<dbReference type="STRING" id="458.Lrub_0477"/>
<gene>
    <name evidence="2" type="ORF">Lrub_0477</name>
</gene>
<evidence type="ECO:0000259" key="1">
    <source>
        <dbReference type="Pfam" id="PF09836"/>
    </source>
</evidence>
<keyword evidence="3" id="KW-1185">Reference proteome</keyword>